<protein>
    <submittedName>
        <fullName evidence="2">Uncharacterized protein</fullName>
    </submittedName>
</protein>
<organism evidence="2 3">
    <name type="scientific">Paenibacillus bovis</name>
    <dbReference type="NCBI Taxonomy" id="1616788"/>
    <lineage>
        <taxon>Bacteria</taxon>
        <taxon>Bacillati</taxon>
        <taxon>Bacillota</taxon>
        <taxon>Bacilli</taxon>
        <taxon>Bacillales</taxon>
        <taxon>Paenibacillaceae</taxon>
        <taxon>Paenibacillus</taxon>
    </lineage>
</organism>
<evidence type="ECO:0000313" key="3">
    <source>
        <dbReference type="Proteomes" id="UP000078148"/>
    </source>
</evidence>
<accession>A0A172ZDZ6</accession>
<feature type="compositionally biased region" description="Basic and acidic residues" evidence="1">
    <location>
        <begin position="38"/>
        <end position="59"/>
    </location>
</feature>
<dbReference type="Proteomes" id="UP000078148">
    <property type="component" value="Chromosome"/>
</dbReference>
<evidence type="ECO:0000313" key="2">
    <source>
        <dbReference type="EMBL" id="ANF95865.1"/>
    </source>
</evidence>
<keyword evidence="3" id="KW-1185">Reference proteome</keyword>
<proteinExistence type="predicted"/>
<feature type="region of interest" description="Disordered" evidence="1">
    <location>
        <begin position="1"/>
        <end position="68"/>
    </location>
</feature>
<dbReference type="RefSeq" id="WP_060533205.1">
    <property type="nucleotide sequence ID" value="NZ_CP013023.1"/>
</dbReference>
<name>A0A172ZDZ6_9BACL</name>
<reference evidence="3" key="1">
    <citation type="submission" date="2015-10" db="EMBL/GenBank/DDBJ databases">
        <title>Genome of Paenibacillus bovis sp. nov.</title>
        <authorList>
            <person name="Wu Z."/>
            <person name="Gao C."/>
            <person name="Liu Z."/>
            <person name="Zheng H."/>
        </authorList>
    </citation>
    <scope>NUCLEOTIDE SEQUENCE [LARGE SCALE GENOMIC DNA]</scope>
    <source>
        <strain evidence="3">BD3526</strain>
    </source>
</reference>
<reference evidence="2 3" key="2">
    <citation type="journal article" date="2016" name="Int. J. Syst. Evol. Microbiol.">
        <title>Paenibacillus bovis sp. nov., isolated from raw yak (Bos grunniens) milk.</title>
        <authorList>
            <person name="Gao C."/>
            <person name="Han J."/>
            <person name="Liu Z."/>
            <person name="Xu X."/>
            <person name="Hang F."/>
            <person name="Wu Z."/>
        </authorList>
    </citation>
    <scope>NUCLEOTIDE SEQUENCE [LARGE SCALE GENOMIC DNA]</scope>
    <source>
        <strain evidence="2 3">BD3526</strain>
    </source>
</reference>
<dbReference type="OrthoDB" id="2661027at2"/>
<dbReference type="AlphaFoldDB" id="A0A172ZDZ6"/>
<evidence type="ECO:0000256" key="1">
    <source>
        <dbReference type="SAM" id="MobiDB-lite"/>
    </source>
</evidence>
<sequence length="68" mass="8026">MTEHKQDPNEDNLVTERDNDPKFGLFREDSFPDSGSDEVQKRVIENELPRDNELPQHEQDAEDEDTQR</sequence>
<dbReference type="EMBL" id="CP013023">
    <property type="protein sequence ID" value="ANF95865.1"/>
    <property type="molecule type" value="Genomic_DNA"/>
</dbReference>
<gene>
    <name evidence="2" type="ORF">AR543_07505</name>
</gene>
<feature type="compositionally biased region" description="Basic and acidic residues" evidence="1">
    <location>
        <begin position="1"/>
        <end position="30"/>
    </location>
</feature>
<dbReference type="KEGG" id="pbv:AR543_07505"/>